<feature type="signal peptide" evidence="1">
    <location>
        <begin position="1"/>
        <end position="20"/>
    </location>
</feature>
<evidence type="ECO:0000259" key="2">
    <source>
        <dbReference type="Pfam" id="PF03544"/>
    </source>
</evidence>
<reference evidence="3 4" key="1">
    <citation type="submission" date="2019-07" db="EMBL/GenBank/DDBJ databases">
        <title>Whole genome shotgun sequence of Segetibacter aerophilus NBRC 106135.</title>
        <authorList>
            <person name="Hosoyama A."/>
            <person name="Uohara A."/>
            <person name="Ohji S."/>
            <person name="Ichikawa N."/>
        </authorList>
    </citation>
    <scope>NUCLEOTIDE SEQUENCE [LARGE SCALE GENOMIC DNA]</scope>
    <source>
        <strain evidence="3 4">NBRC 106135</strain>
    </source>
</reference>
<gene>
    <name evidence="3" type="ORF">SAE01_31980</name>
</gene>
<dbReference type="AlphaFoldDB" id="A0A512BFG7"/>
<dbReference type="SUPFAM" id="SSF74653">
    <property type="entry name" value="TolA/TonB C-terminal domain"/>
    <property type="match status" value="1"/>
</dbReference>
<evidence type="ECO:0000313" key="4">
    <source>
        <dbReference type="Proteomes" id="UP000321513"/>
    </source>
</evidence>
<comment type="caution">
    <text evidence="3">The sequence shown here is derived from an EMBL/GenBank/DDBJ whole genome shotgun (WGS) entry which is preliminary data.</text>
</comment>
<proteinExistence type="predicted"/>
<dbReference type="OrthoDB" id="649093at2"/>
<keyword evidence="4" id="KW-1185">Reference proteome</keyword>
<name>A0A512BFG7_9BACT</name>
<evidence type="ECO:0000313" key="3">
    <source>
        <dbReference type="EMBL" id="GEO10702.1"/>
    </source>
</evidence>
<keyword evidence="1" id="KW-0732">Signal</keyword>
<dbReference type="Proteomes" id="UP000321513">
    <property type="component" value="Unassembled WGS sequence"/>
</dbReference>
<evidence type="ECO:0000256" key="1">
    <source>
        <dbReference type="SAM" id="SignalP"/>
    </source>
</evidence>
<feature type="domain" description="TonB C-terminal" evidence="2">
    <location>
        <begin position="183"/>
        <end position="245"/>
    </location>
</feature>
<dbReference type="RefSeq" id="WP_147204815.1">
    <property type="nucleotide sequence ID" value="NZ_BJYT01000012.1"/>
</dbReference>
<dbReference type="EMBL" id="BJYT01000012">
    <property type="protein sequence ID" value="GEO10702.1"/>
    <property type="molecule type" value="Genomic_DNA"/>
</dbReference>
<protein>
    <recommendedName>
        <fullName evidence="2">TonB C-terminal domain-containing protein</fullName>
    </recommendedName>
</protein>
<dbReference type="Pfam" id="PF03544">
    <property type="entry name" value="TonB_C"/>
    <property type="match status" value="1"/>
</dbReference>
<dbReference type="Gene3D" id="3.30.1150.10">
    <property type="match status" value="1"/>
</dbReference>
<dbReference type="InterPro" id="IPR037682">
    <property type="entry name" value="TonB_C"/>
</dbReference>
<sequence>MKRILLVAFVMAFAYAPSFSQSDTTIKYYSKNGKETTKDSAASYVKFFRQSNLWHGMEYYTKRNVLKSEGDYNETNLQTAVGSVNYYKEDGKLDYTTEFADGKPLNKTYFHKSGDKKSYTLYSDKGIQLQKGWDESGKELKDFVVEREAQFKGGTEGWKKYLEKNLNPSIPTAVGAPPGNYEVQVQFLVDKDGIPTNLKAVSVPPKCKACGAEVLRVLRESPKWDPAILNNEPVIYETTQTITFQPVEGVKKG</sequence>
<accession>A0A512BFG7</accession>
<organism evidence="3 4">
    <name type="scientific">Segetibacter aerophilus</name>
    <dbReference type="NCBI Taxonomy" id="670293"/>
    <lineage>
        <taxon>Bacteria</taxon>
        <taxon>Pseudomonadati</taxon>
        <taxon>Bacteroidota</taxon>
        <taxon>Chitinophagia</taxon>
        <taxon>Chitinophagales</taxon>
        <taxon>Chitinophagaceae</taxon>
        <taxon>Segetibacter</taxon>
    </lineage>
</organism>
<dbReference type="GO" id="GO:0055085">
    <property type="term" value="P:transmembrane transport"/>
    <property type="evidence" value="ECO:0007669"/>
    <property type="project" value="InterPro"/>
</dbReference>
<feature type="chain" id="PRO_5021914354" description="TonB C-terminal domain-containing protein" evidence="1">
    <location>
        <begin position="21"/>
        <end position="253"/>
    </location>
</feature>